<evidence type="ECO:0000313" key="19">
    <source>
        <dbReference type="EMBL" id="ODN42687.1"/>
    </source>
</evidence>
<evidence type="ECO:0000256" key="6">
    <source>
        <dbReference type="ARBA" id="ARBA00022448"/>
    </source>
</evidence>
<evidence type="ECO:0000256" key="4">
    <source>
        <dbReference type="ARBA" id="ARBA00005163"/>
    </source>
</evidence>
<evidence type="ECO:0000256" key="9">
    <source>
        <dbReference type="ARBA" id="ARBA00022532"/>
    </source>
</evidence>
<evidence type="ECO:0000256" key="13">
    <source>
        <dbReference type="ARBA" id="ARBA00022982"/>
    </source>
</evidence>
<evidence type="ECO:0000256" key="16">
    <source>
        <dbReference type="ARBA" id="ARBA00023136"/>
    </source>
</evidence>
<dbReference type="RefSeq" id="WP_069312484.1">
    <property type="nucleotide sequence ID" value="NZ_MDTU01000001.1"/>
</dbReference>
<evidence type="ECO:0000256" key="1">
    <source>
        <dbReference type="ARBA" id="ARBA00001971"/>
    </source>
</evidence>
<gene>
    <name evidence="19" type="ORF">BGC07_06835</name>
</gene>
<feature type="transmembrane region" description="Helical" evidence="18">
    <location>
        <begin position="92"/>
        <end position="113"/>
    </location>
</feature>
<keyword evidence="10" id="KW-0349">Heme</keyword>
<dbReference type="Pfam" id="PF01127">
    <property type="entry name" value="Sdh_cyt"/>
    <property type="match status" value="1"/>
</dbReference>
<evidence type="ECO:0000256" key="11">
    <source>
        <dbReference type="ARBA" id="ARBA00022692"/>
    </source>
</evidence>
<dbReference type="PANTHER" id="PTHR38689:SF1">
    <property type="entry name" value="SUCCINATE DEHYDROGENASE HYDROPHOBIC MEMBRANE ANCHOR SUBUNIT"/>
    <property type="match status" value="1"/>
</dbReference>
<name>A0ABX3A1E6_9GAMM</name>
<keyword evidence="14 18" id="KW-1133">Transmembrane helix</keyword>
<evidence type="ECO:0000256" key="17">
    <source>
        <dbReference type="PIRNR" id="PIRNR000169"/>
    </source>
</evidence>
<dbReference type="InterPro" id="IPR000701">
    <property type="entry name" value="SuccDH_FuR_B_TM-su"/>
</dbReference>
<sequence length="115" mass="12897">MVSTITGLAKSGLKDWFIQRVSAVILAVYVLFLVGFFLVHPQVDFAAWKALFSNSCMRIFTLLALFSLAAHAWIGLWTVFTDYIKCGVLRGLLQVIVILAIFVYVVWAIQIIWGA</sequence>
<organism evidence="19 20">
    <name type="scientific">Piscirickettsia litoralis</name>
    <dbReference type="NCBI Taxonomy" id="1891921"/>
    <lineage>
        <taxon>Bacteria</taxon>
        <taxon>Pseudomonadati</taxon>
        <taxon>Pseudomonadota</taxon>
        <taxon>Gammaproteobacteria</taxon>
        <taxon>Thiotrichales</taxon>
        <taxon>Piscirickettsiaceae</taxon>
        <taxon>Piscirickettsia</taxon>
    </lineage>
</organism>
<evidence type="ECO:0000256" key="8">
    <source>
        <dbReference type="ARBA" id="ARBA00022519"/>
    </source>
</evidence>
<evidence type="ECO:0000256" key="14">
    <source>
        <dbReference type="ARBA" id="ARBA00022989"/>
    </source>
</evidence>
<evidence type="ECO:0000256" key="10">
    <source>
        <dbReference type="ARBA" id="ARBA00022617"/>
    </source>
</evidence>
<keyword evidence="13 17" id="KW-0249">Electron transport</keyword>
<evidence type="ECO:0000256" key="12">
    <source>
        <dbReference type="ARBA" id="ARBA00022723"/>
    </source>
</evidence>
<keyword evidence="20" id="KW-1185">Reference proteome</keyword>
<keyword evidence="12" id="KW-0479">Metal-binding</keyword>
<dbReference type="CDD" id="cd03494">
    <property type="entry name" value="SQR_TypeC_SdhD"/>
    <property type="match status" value="1"/>
</dbReference>
<keyword evidence="7 17" id="KW-1003">Cell membrane</keyword>
<evidence type="ECO:0000256" key="7">
    <source>
        <dbReference type="ARBA" id="ARBA00022475"/>
    </source>
</evidence>
<feature type="transmembrane region" description="Helical" evidence="18">
    <location>
        <begin position="59"/>
        <end position="80"/>
    </location>
</feature>
<dbReference type="NCBIfam" id="TIGR02968">
    <property type="entry name" value="succ_dehyd_anc"/>
    <property type="match status" value="1"/>
</dbReference>
<dbReference type="SUPFAM" id="SSF81343">
    <property type="entry name" value="Fumarate reductase respiratory complex transmembrane subunits"/>
    <property type="match status" value="1"/>
</dbReference>
<proteinExistence type="predicted"/>
<evidence type="ECO:0000313" key="20">
    <source>
        <dbReference type="Proteomes" id="UP000094329"/>
    </source>
</evidence>
<dbReference type="Proteomes" id="UP000094329">
    <property type="component" value="Unassembled WGS sequence"/>
</dbReference>
<dbReference type="Gene3D" id="1.20.1300.10">
    <property type="entry name" value="Fumarate reductase/succinate dehydrogenase, transmembrane subunit"/>
    <property type="match status" value="1"/>
</dbReference>
<keyword evidence="11 18" id="KW-0812">Transmembrane</keyword>
<keyword evidence="9 17" id="KW-0816">Tricarboxylic acid cycle</keyword>
<accession>A0ABX3A1E6</accession>
<dbReference type="InterPro" id="IPR014312">
    <property type="entry name" value="Succ_DH_anchor"/>
</dbReference>
<comment type="cofactor">
    <cofactor evidence="1">
        <name>heme</name>
        <dbReference type="ChEBI" id="CHEBI:30413"/>
    </cofactor>
</comment>
<protein>
    <recommendedName>
        <fullName evidence="5 17">Succinate dehydrogenase hydrophobic membrane anchor subunit</fullName>
    </recommendedName>
</protein>
<dbReference type="PANTHER" id="PTHR38689">
    <property type="entry name" value="SUCCINATE DEHYDROGENASE HYDROPHOBIC MEMBRANE ANCHOR SUBUNIT"/>
    <property type="match status" value="1"/>
</dbReference>
<reference evidence="19 20" key="1">
    <citation type="submission" date="2016-08" db="EMBL/GenBank/DDBJ databases">
        <title>Draft genome sequence of Candidatus Piscirickettsia litoralis, from seawater.</title>
        <authorList>
            <person name="Wan X."/>
            <person name="Lee A.J."/>
            <person name="Hou S."/>
            <person name="Donachie S.P."/>
        </authorList>
    </citation>
    <scope>NUCLEOTIDE SEQUENCE [LARGE SCALE GENOMIC DNA]</scope>
    <source>
        <strain evidence="19 20">Y2</strain>
    </source>
</reference>
<dbReference type="PIRSF" id="PIRSF000169">
    <property type="entry name" value="SDH_D"/>
    <property type="match status" value="1"/>
</dbReference>
<evidence type="ECO:0000256" key="2">
    <source>
        <dbReference type="ARBA" id="ARBA00004050"/>
    </source>
</evidence>
<evidence type="ECO:0000256" key="5">
    <source>
        <dbReference type="ARBA" id="ARBA00019425"/>
    </source>
</evidence>
<dbReference type="InterPro" id="IPR034804">
    <property type="entry name" value="SQR/QFR_C/D"/>
</dbReference>
<evidence type="ECO:0000256" key="18">
    <source>
        <dbReference type="SAM" id="Phobius"/>
    </source>
</evidence>
<evidence type="ECO:0000256" key="15">
    <source>
        <dbReference type="ARBA" id="ARBA00023004"/>
    </source>
</evidence>
<feature type="transmembrane region" description="Helical" evidence="18">
    <location>
        <begin position="21"/>
        <end position="39"/>
    </location>
</feature>
<keyword evidence="16 17" id="KW-0472">Membrane</keyword>
<keyword evidence="8 17" id="KW-0997">Cell inner membrane</keyword>
<comment type="function">
    <text evidence="2 17">Membrane-anchoring subunit of succinate dehydrogenase (SDH).</text>
</comment>
<keyword evidence="6 17" id="KW-0813">Transport</keyword>
<comment type="pathway">
    <text evidence="4 17">Carbohydrate metabolism; tricarboxylic acid cycle.</text>
</comment>
<evidence type="ECO:0000256" key="3">
    <source>
        <dbReference type="ARBA" id="ARBA00004429"/>
    </source>
</evidence>
<keyword evidence="15" id="KW-0408">Iron</keyword>
<comment type="subcellular location">
    <subcellularLocation>
        <location evidence="3 17">Cell inner membrane</location>
        <topology evidence="3 17">Multi-pass membrane protein</topology>
    </subcellularLocation>
</comment>
<dbReference type="EMBL" id="MDTU01000001">
    <property type="protein sequence ID" value="ODN42687.1"/>
    <property type="molecule type" value="Genomic_DNA"/>
</dbReference>
<comment type="caution">
    <text evidence="19">The sequence shown here is derived from an EMBL/GenBank/DDBJ whole genome shotgun (WGS) entry which is preliminary data.</text>
</comment>